<proteinExistence type="inferred from homology"/>
<evidence type="ECO:0000256" key="2">
    <source>
        <dbReference type="ARBA" id="ARBA00007543"/>
    </source>
</evidence>
<keyword evidence="8" id="KW-0249">Electron transport</keyword>
<evidence type="ECO:0000256" key="11">
    <source>
        <dbReference type="ARBA" id="ARBA00023136"/>
    </source>
</evidence>
<reference evidence="13" key="3">
    <citation type="submission" date="2021-11" db="EMBL/GenBank/DDBJ databases">
        <authorList>
            <person name="Gilroy R."/>
        </authorList>
    </citation>
    <scope>NUCLEOTIDE SEQUENCE</scope>
    <source>
        <strain evidence="13">150</strain>
    </source>
</reference>
<keyword evidence="15" id="KW-1185">Reference proteome</keyword>
<dbReference type="Proteomes" id="UP000182149">
    <property type="component" value="Unassembled WGS sequence"/>
</dbReference>
<keyword evidence="5" id="KW-0349">Heme</keyword>
<sequence>MSGLQLLWFLIIGLFFAGFFFLEGFDFGVGMSLKTLAFDEKEEDQLIETIGPIWDGNEVWLVTAGGAMFASFPYWYASLFSGFYLILLLILVGLIIRGVSFEFREKSQPKYKKIWTGTLSLGSFMIPFFFGVLFVNLVQGMPLDADGNMIATFTDYINLFSIVGGIALTLLSYLHGMNYIAMKTTGPVRLKAKNHAQALYWVLYVGLVIFAALLYMQTDFFEYRFLSTTLLLAVMVLLTVVANVSLNYGKERTAFFASGLTLVTLVALLFNGLFPRVMISSISSEFDLLIKNASSSPYTLKIMSFISLTILPFVLGYIAWSYYILRGRIRHDEDSVGYKQ</sequence>
<feature type="transmembrane region" description="Helical" evidence="12">
    <location>
        <begin position="115"/>
        <end position="136"/>
    </location>
</feature>
<evidence type="ECO:0000256" key="9">
    <source>
        <dbReference type="ARBA" id="ARBA00022989"/>
    </source>
</evidence>
<keyword evidence="7" id="KW-0479">Metal-binding</keyword>
<dbReference type="EMBL" id="JAJJVO010000025">
    <property type="protein sequence ID" value="MCC9272949.1"/>
    <property type="molecule type" value="Genomic_DNA"/>
</dbReference>
<dbReference type="PIRSF" id="PIRSF000267">
    <property type="entry name" value="Cyt_oxidse_sub2"/>
    <property type="match status" value="1"/>
</dbReference>
<evidence type="ECO:0000313" key="13">
    <source>
        <dbReference type="EMBL" id="MCC9272949.1"/>
    </source>
</evidence>
<keyword evidence="9 12" id="KW-1133">Transmembrane helix</keyword>
<comment type="similarity">
    <text evidence="2">Belongs to the cytochrome ubiquinol oxidase subunit 2 family.</text>
</comment>
<dbReference type="InterPro" id="IPR003317">
    <property type="entry name" value="Cyt-d_oxidase_su2"/>
</dbReference>
<dbReference type="GO" id="GO:0016682">
    <property type="term" value="F:oxidoreductase activity, acting on diphenols and related substances as donors, oxygen as acceptor"/>
    <property type="evidence" value="ECO:0007669"/>
    <property type="project" value="TreeGrafter"/>
</dbReference>
<dbReference type="STRING" id="328396.RU93_GL000591"/>
<feature type="transmembrane region" description="Helical" evidence="12">
    <location>
        <begin position="223"/>
        <end position="242"/>
    </location>
</feature>
<dbReference type="GO" id="GO:0005886">
    <property type="term" value="C:plasma membrane"/>
    <property type="evidence" value="ECO:0007669"/>
    <property type="project" value="UniProtKB-SubCell"/>
</dbReference>
<dbReference type="RefSeq" id="WP_071875290.1">
    <property type="nucleotide sequence ID" value="NZ_JBHSHF010000022.1"/>
</dbReference>
<dbReference type="PANTHER" id="PTHR43141">
    <property type="entry name" value="CYTOCHROME BD2 SUBUNIT II"/>
    <property type="match status" value="1"/>
</dbReference>
<evidence type="ECO:0000256" key="5">
    <source>
        <dbReference type="ARBA" id="ARBA00022617"/>
    </source>
</evidence>
<dbReference type="Proteomes" id="UP000813384">
    <property type="component" value="Unassembled WGS sequence"/>
</dbReference>
<feature type="transmembrane region" description="Helical" evidence="12">
    <location>
        <begin position="198"/>
        <end position="217"/>
    </location>
</feature>
<evidence type="ECO:0000313" key="14">
    <source>
        <dbReference type="EMBL" id="OJG09776.1"/>
    </source>
</evidence>
<feature type="transmembrane region" description="Helical" evidence="12">
    <location>
        <begin position="302"/>
        <end position="325"/>
    </location>
</feature>
<evidence type="ECO:0000256" key="12">
    <source>
        <dbReference type="SAM" id="Phobius"/>
    </source>
</evidence>
<gene>
    <name evidence="13" type="primary">cydB</name>
    <name evidence="13" type="ORF">K8V42_01510</name>
    <name evidence="14" type="ORF">RU93_GL000591</name>
</gene>
<evidence type="ECO:0000256" key="3">
    <source>
        <dbReference type="ARBA" id="ARBA00022448"/>
    </source>
</evidence>
<protein>
    <submittedName>
        <fullName evidence="13">Cytochrome d ubiquinol oxidase subunit II</fullName>
    </submittedName>
    <submittedName>
        <fullName evidence="14">Cytochrome d ubiquinol oxidase, subunit II</fullName>
    </submittedName>
</protein>
<dbReference type="EMBL" id="JXKD01000013">
    <property type="protein sequence ID" value="OJG09776.1"/>
    <property type="molecule type" value="Genomic_DNA"/>
</dbReference>
<evidence type="ECO:0000256" key="1">
    <source>
        <dbReference type="ARBA" id="ARBA00004651"/>
    </source>
</evidence>
<reference evidence="13" key="2">
    <citation type="journal article" date="2021" name="PeerJ">
        <title>Extensive microbial diversity within the chicken gut microbiome revealed by metagenomics and culture.</title>
        <authorList>
            <person name="Gilroy R."/>
            <person name="Ravi A."/>
            <person name="Getino M."/>
            <person name="Pursley I."/>
            <person name="Horton D.L."/>
            <person name="Alikhan N.F."/>
            <person name="Baker D."/>
            <person name="Gharbi K."/>
            <person name="Hall N."/>
            <person name="Watson M."/>
            <person name="Adriaenssens E.M."/>
            <person name="Foster-Nyarko E."/>
            <person name="Jarju S."/>
            <person name="Secka A."/>
            <person name="Antonio M."/>
            <person name="Oren A."/>
            <person name="Chaudhuri R.R."/>
            <person name="La Ragione R."/>
            <person name="Hildebrand F."/>
            <person name="Pallen M.J."/>
        </authorList>
    </citation>
    <scope>NUCLEOTIDE SEQUENCE</scope>
    <source>
        <strain evidence="13">150</strain>
    </source>
</reference>
<dbReference type="NCBIfam" id="TIGR00203">
    <property type="entry name" value="cydB"/>
    <property type="match status" value="1"/>
</dbReference>
<feature type="transmembrane region" description="Helical" evidence="12">
    <location>
        <begin position="156"/>
        <end position="177"/>
    </location>
</feature>
<organism evidence="14 15">
    <name type="scientific">Enterococcus aquimarinus</name>
    <dbReference type="NCBI Taxonomy" id="328396"/>
    <lineage>
        <taxon>Bacteria</taxon>
        <taxon>Bacillati</taxon>
        <taxon>Bacillota</taxon>
        <taxon>Bacilli</taxon>
        <taxon>Lactobacillales</taxon>
        <taxon>Enterococcaceae</taxon>
        <taxon>Enterococcus</taxon>
    </lineage>
</organism>
<name>A0A1L8QQQ3_9ENTE</name>
<evidence type="ECO:0000313" key="15">
    <source>
        <dbReference type="Proteomes" id="UP000182149"/>
    </source>
</evidence>
<evidence type="ECO:0000256" key="8">
    <source>
        <dbReference type="ARBA" id="ARBA00022982"/>
    </source>
</evidence>
<dbReference type="AlphaFoldDB" id="A0A1L8QQQ3"/>
<dbReference type="Pfam" id="PF02322">
    <property type="entry name" value="Cyt_bd_oxida_II"/>
    <property type="match status" value="1"/>
</dbReference>
<dbReference type="GO" id="GO:0009055">
    <property type="term" value="F:electron transfer activity"/>
    <property type="evidence" value="ECO:0007669"/>
    <property type="project" value="TreeGrafter"/>
</dbReference>
<comment type="caution">
    <text evidence="14">The sequence shown here is derived from an EMBL/GenBank/DDBJ whole genome shotgun (WGS) entry which is preliminary data.</text>
</comment>
<evidence type="ECO:0000256" key="10">
    <source>
        <dbReference type="ARBA" id="ARBA00023004"/>
    </source>
</evidence>
<feature type="transmembrane region" description="Helical" evidence="12">
    <location>
        <begin position="254"/>
        <end position="274"/>
    </location>
</feature>
<keyword evidence="6 12" id="KW-0812">Transmembrane</keyword>
<keyword evidence="11 12" id="KW-0472">Membrane</keyword>
<feature type="transmembrane region" description="Helical" evidence="12">
    <location>
        <begin position="6"/>
        <end position="25"/>
    </location>
</feature>
<dbReference type="GO" id="GO:0046872">
    <property type="term" value="F:metal ion binding"/>
    <property type="evidence" value="ECO:0007669"/>
    <property type="project" value="UniProtKB-KW"/>
</dbReference>
<dbReference type="GO" id="GO:0070069">
    <property type="term" value="C:cytochrome complex"/>
    <property type="evidence" value="ECO:0007669"/>
    <property type="project" value="TreeGrafter"/>
</dbReference>
<feature type="transmembrane region" description="Helical" evidence="12">
    <location>
        <begin position="83"/>
        <end position="103"/>
    </location>
</feature>
<evidence type="ECO:0000256" key="6">
    <source>
        <dbReference type="ARBA" id="ARBA00022692"/>
    </source>
</evidence>
<dbReference type="OrthoDB" id="9776710at2"/>
<evidence type="ECO:0000256" key="7">
    <source>
        <dbReference type="ARBA" id="ARBA00022723"/>
    </source>
</evidence>
<evidence type="ECO:0000256" key="4">
    <source>
        <dbReference type="ARBA" id="ARBA00022475"/>
    </source>
</evidence>
<comment type="subcellular location">
    <subcellularLocation>
        <location evidence="1">Cell membrane</location>
        <topology evidence="1">Multi-pass membrane protein</topology>
    </subcellularLocation>
</comment>
<keyword evidence="10" id="KW-0408">Iron</keyword>
<keyword evidence="4" id="KW-1003">Cell membrane</keyword>
<keyword evidence="3" id="KW-0813">Transport</keyword>
<reference evidence="14 15" key="1">
    <citation type="submission" date="2014-12" db="EMBL/GenBank/DDBJ databases">
        <title>Draft genome sequences of 29 type strains of Enterococci.</title>
        <authorList>
            <person name="Zhong Z."/>
            <person name="Sun Z."/>
            <person name="Liu W."/>
            <person name="Zhang W."/>
            <person name="Zhang H."/>
        </authorList>
    </citation>
    <scope>NUCLEOTIDE SEQUENCE [LARGE SCALE GENOMIC DNA]</scope>
    <source>
        <strain evidence="14 15">DSM 17690</strain>
    </source>
</reference>
<dbReference type="GO" id="GO:0019646">
    <property type="term" value="P:aerobic electron transport chain"/>
    <property type="evidence" value="ECO:0007669"/>
    <property type="project" value="TreeGrafter"/>
</dbReference>
<dbReference type="PANTHER" id="PTHR43141:SF5">
    <property type="entry name" value="CYTOCHROME BD-I UBIQUINOL OXIDASE SUBUNIT 2"/>
    <property type="match status" value="1"/>
</dbReference>
<accession>A0A1L8QQQ3</accession>